<protein>
    <submittedName>
        <fullName evidence="3">Uncharacterized protein</fullName>
    </submittedName>
</protein>
<sequence>MMADFSWLPGWVIICLFVIMGLFAFTLLCMPFAVFGLKPRLREVEFQLEELRAELQSLTLRLTAPSSDHRIAREYTTPVRDNDITGRDLSVSHTESEQEASDDAEKYFEPATTVRSDQFSYEDGPEYRGRSRQPRRIDTIKSWEQQAPWEEKNRQHPAPNRMQPQPIRQARDELAPRKNTRYDFDEEYSKPRAEPKLRWPPR</sequence>
<dbReference type="OrthoDB" id="7266924at2"/>
<evidence type="ECO:0000256" key="2">
    <source>
        <dbReference type="SAM" id="Phobius"/>
    </source>
</evidence>
<accession>A0A4Y6UFE7</accession>
<feature type="compositionally biased region" description="Basic and acidic residues" evidence="1">
    <location>
        <begin position="125"/>
        <end position="141"/>
    </location>
</feature>
<keyword evidence="4" id="KW-1185">Reference proteome</keyword>
<proteinExistence type="predicted"/>
<evidence type="ECO:0000313" key="3">
    <source>
        <dbReference type="EMBL" id="QDH16262.1"/>
    </source>
</evidence>
<dbReference type="EMBL" id="CP038141">
    <property type="protein sequence ID" value="QDH16262.1"/>
    <property type="molecule type" value="Genomic_DNA"/>
</dbReference>
<feature type="transmembrane region" description="Helical" evidence="2">
    <location>
        <begin position="6"/>
        <end position="37"/>
    </location>
</feature>
<name>A0A4Y6UFE7_9PROT</name>
<dbReference type="AlphaFoldDB" id="A0A4Y6UFE7"/>
<keyword evidence="2" id="KW-1133">Transmembrane helix</keyword>
<dbReference type="Proteomes" id="UP000316313">
    <property type="component" value="Chromosome"/>
</dbReference>
<dbReference type="KEGG" id="ssam:E3D00_00740"/>
<keyword evidence="2" id="KW-0472">Membrane</keyword>
<gene>
    <name evidence="3" type="ORF">E3D00_00740</name>
</gene>
<feature type="region of interest" description="Disordered" evidence="1">
    <location>
        <begin position="71"/>
        <end position="202"/>
    </location>
</feature>
<reference evidence="3 4" key="1">
    <citation type="submission" date="2019-03" db="EMBL/GenBank/DDBJ databases">
        <title>The complete genome sequence of Swingsia samuiensis NBRC107927(T).</title>
        <authorList>
            <person name="Chua K.-O."/>
            <person name="Chan K.-G."/>
            <person name="See-Too W.-S."/>
        </authorList>
    </citation>
    <scope>NUCLEOTIDE SEQUENCE [LARGE SCALE GENOMIC DNA]</scope>
    <source>
        <strain evidence="3 4">AH83</strain>
    </source>
</reference>
<evidence type="ECO:0000256" key="1">
    <source>
        <dbReference type="SAM" id="MobiDB-lite"/>
    </source>
</evidence>
<keyword evidence="2" id="KW-0812">Transmembrane</keyword>
<evidence type="ECO:0000313" key="4">
    <source>
        <dbReference type="Proteomes" id="UP000316313"/>
    </source>
</evidence>
<feature type="compositionally biased region" description="Basic and acidic residues" evidence="1">
    <location>
        <begin position="169"/>
        <end position="202"/>
    </location>
</feature>
<organism evidence="3 4">
    <name type="scientific">Swingsia samuiensis</name>
    <dbReference type="NCBI Taxonomy" id="1293412"/>
    <lineage>
        <taxon>Bacteria</taxon>
        <taxon>Pseudomonadati</taxon>
        <taxon>Pseudomonadota</taxon>
        <taxon>Alphaproteobacteria</taxon>
        <taxon>Acetobacterales</taxon>
        <taxon>Acetobacteraceae</taxon>
        <taxon>Swingsia</taxon>
    </lineage>
</organism>